<dbReference type="RefSeq" id="XP_069309074.1">
    <property type="nucleotide sequence ID" value="XM_069449280.1"/>
</dbReference>
<dbReference type="EC" id="5.-.-.-" evidence="8"/>
<evidence type="ECO:0000256" key="2">
    <source>
        <dbReference type="ARBA" id="ARBA00007141"/>
    </source>
</evidence>
<comment type="similarity">
    <text evidence="2 8">Belongs to the ERG2 family.</text>
</comment>
<keyword evidence="3" id="KW-0812">Transmembrane</keyword>
<dbReference type="EMBL" id="JBHGVX010000002">
    <property type="protein sequence ID" value="KAL1798490.1"/>
    <property type="molecule type" value="Genomic_DNA"/>
</dbReference>
<name>A0ABR3UQA3_9PLEO</name>
<evidence type="ECO:0000256" key="1">
    <source>
        <dbReference type="ARBA" id="ARBA00004586"/>
    </source>
</evidence>
<reference evidence="9 10" key="1">
    <citation type="submission" date="2024-09" db="EMBL/GenBank/DDBJ databases">
        <title>T2T genomes of carrot and Alternaria dauci and their utility for understanding host-pathogen interaction during carrot leaf blight disease.</title>
        <authorList>
            <person name="Liu W."/>
            <person name="Xu S."/>
            <person name="Ou C."/>
            <person name="Liu X."/>
            <person name="Zhuang F."/>
            <person name="Deng X.W."/>
        </authorList>
    </citation>
    <scope>NUCLEOTIDE SEQUENCE [LARGE SCALE GENOMIC DNA]</scope>
    <source>
        <strain evidence="9 10">A2016</strain>
    </source>
</reference>
<keyword evidence="5" id="KW-1133">Transmembrane helix</keyword>
<comment type="pathway">
    <text evidence="7 8">Steroid metabolism; ergosterol biosynthesis.</text>
</comment>
<comment type="function">
    <text evidence="8">Catalyzes the reaction which results in unsaturation at C-7 in the B ring of sterols.</text>
</comment>
<dbReference type="GeneID" id="96082849"/>
<protein>
    <recommendedName>
        <fullName evidence="8">C-8 sterol isomerase</fullName>
        <ecNumber evidence="8">5.-.-.-</ecNumber>
    </recommendedName>
    <alternativeName>
        <fullName evidence="8">Delta-8--delta-7 sterol isomerase</fullName>
    </alternativeName>
</protein>
<evidence type="ECO:0000256" key="7">
    <source>
        <dbReference type="ARBA" id="ARBA00029435"/>
    </source>
</evidence>
<dbReference type="InterPro" id="IPR006716">
    <property type="entry name" value="ERG2_sigma1_rcpt-like"/>
</dbReference>
<sequence>MRILLALGAILGVLTTLMYSLDSHLDKFYIFTPSQLHSLSQEALSLHGNDTASVVSHIVSSLSAAHGPHINLDEEWIFNNAGGAMGAMYIIHASVTEYLIVFGTAIGTEGHTGRHTADDYFHILKGEQLAYRPGKGVYEAEVYPQGSVHHLKRGDVKQYKMDSGCFALEYARGWIPPMLGFGYADTFSSTLDFPTLWRTTVVTGREMIRNLMMGKL</sequence>
<keyword evidence="10" id="KW-1185">Reference proteome</keyword>
<keyword evidence="4" id="KW-0256">Endoplasmic reticulum</keyword>
<evidence type="ECO:0000256" key="8">
    <source>
        <dbReference type="RuleBase" id="RU368083"/>
    </source>
</evidence>
<keyword evidence="6" id="KW-0472">Membrane</keyword>
<comment type="subcellular location">
    <subcellularLocation>
        <location evidence="1">Endoplasmic reticulum membrane</location>
    </subcellularLocation>
</comment>
<comment type="caution">
    <text evidence="9">The sequence shown here is derived from an EMBL/GenBank/DDBJ whole genome shotgun (WGS) entry which is preliminary data.</text>
</comment>
<evidence type="ECO:0000256" key="3">
    <source>
        <dbReference type="ARBA" id="ARBA00022692"/>
    </source>
</evidence>
<evidence type="ECO:0000313" key="9">
    <source>
        <dbReference type="EMBL" id="KAL1798490.1"/>
    </source>
</evidence>
<gene>
    <name evidence="9" type="ORF">ACET3X_002527</name>
</gene>
<dbReference type="PANTHER" id="PTHR10868:SF1">
    <property type="entry name" value="SIGMA NON-OPIOID INTRACELLULAR RECEPTOR 1"/>
    <property type="match status" value="1"/>
</dbReference>
<dbReference type="PANTHER" id="PTHR10868">
    <property type="entry name" value="SIGMA 1-TYPE OPIOID RECEPTOR-RELATED"/>
    <property type="match status" value="1"/>
</dbReference>
<organism evidence="9 10">
    <name type="scientific">Alternaria dauci</name>
    <dbReference type="NCBI Taxonomy" id="48095"/>
    <lineage>
        <taxon>Eukaryota</taxon>
        <taxon>Fungi</taxon>
        <taxon>Dikarya</taxon>
        <taxon>Ascomycota</taxon>
        <taxon>Pezizomycotina</taxon>
        <taxon>Dothideomycetes</taxon>
        <taxon>Pleosporomycetidae</taxon>
        <taxon>Pleosporales</taxon>
        <taxon>Pleosporineae</taxon>
        <taxon>Pleosporaceae</taxon>
        <taxon>Alternaria</taxon>
        <taxon>Alternaria sect. Porri</taxon>
    </lineage>
</organism>
<dbReference type="Pfam" id="PF04622">
    <property type="entry name" value="ERG2_Sigma1R"/>
    <property type="match status" value="1"/>
</dbReference>
<evidence type="ECO:0000313" key="10">
    <source>
        <dbReference type="Proteomes" id="UP001578633"/>
    </source>
</evidence>
<proteinExistence type="inferred from homology"/>
<dbReference type="Proteomes" id="UP001578633">
    <property type="component" value="Chromosome 2"/>
</dbReference>
<evidence type="ECO:0000256" key="5">
    <source>
        <dbReference type="ARBA" id="ARBA00022989"/>
    </source>
</evidence>
<accession>A0ABR3UQA3</accession>
<evidence type="ECO:0000256" key="4">
    <source>
        <dbReference type="ARBA" id="ARBA00022824"/>
    </source>
</evidence>
<evidence type="ECO:0000256" key="6">
    <source>
        <dbReference type="ARBA" id="ARBA00023136"/>
    </source>
</evidence>